<dbReference type="AlphaFoldDB" id="A0AA39FV41"/>
<evidence type="ECO:0000259" key="2">
    <source>
        <dbReference type="Pfam" id="PF09820"/>
    </source>
</evidence>
<reference evidence="3" key="1">
    <citation type="journal article" date="2023" name="bioRxiv">
        <title>Scaffold-level genome assemblies of two parasitoid biocontrol wasps reveal the parthenogenesis mechanism and an associated novel virus.</title>
        <authorList>
            <person name="Inwood S."/>
            <person name="Skelly J."/>
            <person name="Guhlin J."/>
            <person name="Harrop T."/>
            <person name="Goldson S."/>
            <person name="Dearden P."/>
        </authorList>
    </citation>
    <scope>NUCLEOTIDE SEQUENCE</scope>
    <source>
        <strain evidence="3">Irish</strain>
        <tissue evidence="3">Whole body</tissue>
    </source>
</reference>
<organism evidence="3 4">
    <name type="scientific">Microctonus aethiopoides</name>
    <dbReference type="NCBI Taxonomy" id="144406"/>
    <lineage>
        <taxon>Eukaryota</taxon>
        <taxon>Metazoa</taxon>
        <taxon>Ecdysozoa</taxon>
        <taxon>Arthropoda</taxon>
        <taxon>Hexapoda</taxon>
        <taxon>Insecta</taxon>
        <taxon>Pterygota</taxon>
        <taxon>Neoptera</taxon>
        <taxon>Endopterygota</taxon>
        <taxon>Hymenoptera</taxon>
        <taxon>Apocrita</taxon>
        <taxon>Ichneumonoidea</taxon>
        <taxon>Braconidae</taxon>
        <taxon>Euphorinae</taxon>
        <taxon>Microctonus</taxon>
    </lineage>
</organism>
<name>A0AA39FV41_9HYME</name>
<proteinExistence type="predicted"/>
<comment type="caution">
    <text evidence="3">The sequence shown here is derived from an EMBL/GenBank/DDBJ whole genome shotgun (WGS) entry which is preliminary data.</text>
</comment>
<dbReference type="PANTHER" id="PTHR34825:SF1">
    <property type="entry name" value="AAA-ATPASE-LIKE DOMAIN-CONTAINING PROTEIN"/>
    <property type="match status" value="1"/>
</dbReference>
<dbReference type="PANTHER" id="PTHR34825">
    <property type="entry name" value="CONSERVED PROTEIN, WITH A WEAK D-GALACTARATE DEHYDRATASE/ALTRONATE HYDROLASE DOMAIN"/>
    <property type="match status" value="1"/>
</dbReference>
<feature type="compositionally biased region" description="Basic and acidic residues" evidence="1">
    <location>
        <begin position="72"/>
        <end position="84"/>
    </location>
</feature>
<gene>
    <name evidence="3" type="ORF">PV328_000374</name>
</gene>
<dbReference type="Proteomes" id="UP001168990">
    <property type="component" value="Unassembled WGS sequence"/>
</dbReference>
<evidence type="ECO:0000313" key="3">
    <source>
        <dbReference type="EMBL" id="KAK0176218.1"/>
    </source>
</evidence>
<keyword evidence="4" id="KW-1185">Reference proteome</keyword>
<feature type="region of interest" description="Disordered" evidence="1">
    <location>
        <begin position="59"/>
        <end position="84"/>
    </location>
</feature>
<sequence>MAMIWKFGRIYVANQLYRGIDLFLHKNSGIPNAILRVKYPPATFHQLISRAKTSKAEIEYHGINEPTPTSSDTKDSEKPNETYSTFDHHYNDPFYVDKTLLIKKLLKVNHVLITAPSRFGKSLNMDMVRRFMELELDKNGKAIKLDVEEDKPLLKEIQAKSKNFKLFQGKKIFHEKEIMYKYFGKYPTINIDFDGVQADDFNGILSRLREAVNQAFGEHVYLKYNSWRRSRFNKKDFMKYFDCQKSQLLTLAEVEVGLKILAQILYEYHGKKVFVFIEEFDVPVNSMVYENKMSREDKEKSIKLLQMIYKNVLKGSEKFVARSLSNACQQLSGILSGSANNVRLCPFLQDDDLVEFIGFNKDEVKDLLERAGLSDHLNEVIAMYNGYNKKLKNGDVVEISSPWAIMQYIRTKEFNKYWSAGIPSEIESVIGDSKIRSKIKEMMSGKSVDIIYKGKLKMKDIHTLNKMICRTEIDEREVDLCLQFLYEMGFFSITFIKKDRLKLTVPNDSVRTAVNDILYDADFVKKYFDHSPVLINKFTDSAERVAIACMKRFKKTRNTDHTESDASIKQKVYELANDIKILFKSGKHRPGNEAELQSGLFHYLRQRFGDAAIERYTRDGKRCDIVISIGCFMFFIEVKIFKKTATDAHDQVISNRYYTLAEEESLMKVFPEKTPIVTDHIRMGLHSDREGEMSIAYSFKDSDTELVSTNDAKK</sequence>
<evidence type="ECO:0000313" key="4">
    <source>
        <dbReference type="Proteomes" id="UP001168990"/>
    </source>
</evidence>
<dbReference type="InterPro" id="IPR018631">
    <property type="entry name" value="AAA-ATPase-like_dom"/>
</dbReference>
<feature type="domain" description="AAA-ATPase-like" evidence="2">
    <location>
        <begin position="92"/>
        <end position="320"/>
    </location>
</feature>
<accession>A0AA39FV41</accession>
<evidence type="ECO:0000256" key="1">
    <source>
        <dbReference type="SAM" id="MobiDB-lite"/>
    </source>
</evidence>
<dbReference type="Pfam" id="PF09820">
    <property type="entry name" value="AAA-ATPase_like"/>
    <property type="match status" value="1"/>
</dbReference>
<reference evidence="3" key="2">
    <citation type="submission" date="2023-03" db="EMBL/GenBank/DDBJ databases">
        <authorList>
            <person name="Inwood S.N."/>
            <person name="Skelly J.G."/>
            <person name="Guhlin J."/>
            <person name="Harrop T.W.R."/>
            <person name="Goldson S.G."/>
            <person name="Dearden P.K."/>
        </authorList>
    </citation>
    <scope>NUCLEOTIDE SEQUENCE</scope>
    <source>
        <strain evidence="3">Irish</strain>
        <tissue evidence="3">Whole body</tissue>
    </source>
</reference>
<dbReference type="EMBL" id="JAQQBS010000001">
    <property type="protein sequence ID" value="KAK0176218.1"/>
    <property type="molecule type" value="Genomic_DNA"/>
</dbReference>
<protein>
    <recommendedName>
        <fullName evidence="2">AAA-ATPase-like domain-containing protein</fullName>
    </recommendedName>
</protein>